<evidence type="ECO:0000313" key="3">
    <source>
        <dbReference type="Proteomes" id="UP001501764"/>
    </source>
</evidence>
<keyword evidence="1" id="KW-0472">Membrane</keyword>
<protein>
    <submittedName>
        <fullName evidence="2">Uncharacterized protein</fullName>
    </submittedName>
</protein>
<keyword evidence="1" id="KW-0812">Transmembrane</keyword>
<feature type="transmembrane region" description="Helical" evidence="1">
    <location>
        <begin position="30"/>
        <end position="52"/>
    </location>
</feature>
<dbReference type="EMBL" id="BAAACO010000001">
    <property type="protein sequence ID" value="GAA0859538.1"/>
    <property type="molecule type" value="Genomic_DNA"/>
</dbReference>
<keyword evidence="1" id="KW-1133">Transmembrane helix</keyword>
<sequence length="68" mass="8017">MSVIQCYIFMLFILGTMYLIKKYMGDDILGKMSCIFLSIFGLIFAFYNLFILHFEFIHLMEKASSIIK</sequence>
<keyword evidence="3" id="KW-1185">Reference proteome</keyword>
<feature type="transmembrane region" description="Helical" evidence="1">
    <location>
        <begin position="7"/>
        <end position="24"/>
    </location>
</feature>
<organism evidence="2 3">
    <name type="scientific">Clostridium nitritogenes</name>
    <dbReference type="NCBI Taxonomy" id="83340"/>
    <lineage>
        <taxon>Bacteria</taxon>
        <taxon>Bacillati</taxon>
        <taxon>Bacillota</taxon>
        <taxon>Clostridia</taxon>
        <taxon>Eubacteriales</taxon>
        <taxon>Clostridiaceae</taxon>
        <taxon>Clostridium</taxon>
    </lineage>
</organism>
<gene>
    <name evidence="2" type="ORF">GCM10008916_21930</name>
</gene>
<evidence type="ECO:0000256" key="1">
    <source>
        <dbReference type="SAM" id="Phobius"/>
    </source>
</evidence>
<reference evidence="3" key="1">
    <citation type="journal article" date="2019" name="Int. J. Syst. Evol. Microbiol.">
        <title>The Global Catalogue of Microorganisms (GCM) 10K type strain sequencing project: providing services to taxonomists for standard genome sequencing and annotation.</title>
        <authorList>
            <consortium name="The Broad Institute Genomics Platform"/>
            <consortium name="The Broad Institute Genome Sequencing Center for Infectious Disease"/>
            <person name="Wu L."/>
            <person name="Ma J."/>
        </authorList>
    </citation>
    <scope>NUCLEOTIDE SEQUENCE [LARGE SCALE GENOMIC DNA]</scope>
    <source>
        <strain evidence="3">JCM 6485</strain>
    </source>
</reference>
<dbReference type="Proteomes" id="UP001501764">
    <property type="component" value="Unassembled WGS sequence"/>
</dbReference>
<accession>A0ABP3X3G6</accession>
<evidence type="ECO:0000313" key="2">
    <source>
        <dbReference type="EMBL" id="GAA0859538.1"/>
    </source>
</evidence>
<proteinExistence type="predicted"/>
<comment type="caution">
    <text evidence="2">The sequence shown here is derived from an EMBL/GenBank/DDBJ whole genome shotgun (WGS) entry which is preliminary data.</text>
</comment>
<name>A0ABP3X3G6_9CLOT</name>